<dbReference type="SUPFAM" id="SSF55729">
    <property type="entry name" value="Acyl-CoA N-acyltransferases (Nat)"/>
    <property type="match status" value="1"/>
</dbReference>
<dbReference type="InterPro" id="IPR050832">
    <property type="entry name" value="Bact_Acetyltransf"/>
</dbReference>
<evidence type="ECO:0000313" key="5">
    <source>
        <dbReference type="Proteomes" id="UP000284395"/>
    </source>
</evidence>
<dbReference type="PANTHER" id="PTHR43877:SF2">
    <property type="entry name" value="AMINOALKYLPHOSPHONATE N-ACETYLTRANSFERASE-RELATED"/>
    <property type="match status" value="1"/>
</dbReference>
<keyword evidence="2" id="KW-0012">Acyltransferase</keyword>
<dbReference type="RefSeq" id="WP_120323511.1">
    <property type="nucleotide sequence ID" value="NZ_RAPF01000001.1"/>
</dbReference>
<dbReference type="PANTHER" id="PTHR43877">
    <property type="entry name" value="AMINOALKYLPHOSPHONATE N-ACETYLTRANSFERASE-RELATED-RELATED"/>
    <property type="match status" value="1"/>
</dbReference>
<evidence type="ECO:0000256" key="2">
    <source>
        <dbReference type="ARBA" id="ARBA00023315"/>
    </source>
</evidence>
<dbReference type="AlphaFoldDB" id="A0A420ESE6"/>
<dbReference type="InterPro" id="IPR000182">
    <property type="entry name" value="GNAT_dom"/>
</dbReference>
<reference evidence="4 5" key="1">
    <citation type="submission" date="2018-09" db="EMBL/GenBank/DDBJ databases">
        <title>Altererythrobacter spongiae sp. nov., isolated from a marine sponge.</title>
        <authorList>
            <person name="Zhuang L."/>
            <person name="Luo L."/>
        </authorList>
    </citation>
    <scope>NUCLEOTIDE SEQUENCE [LARGE SCALE GENOMIC DNA]</scope>
    <source>
        <strain evidence="4 5">HN-Y73</strain>
    </source>
</reference>
<dbReference type="Pfam" id="PF00583">
    <property type="entry name" value="Acetyltransf_1"/>
    <property type="match status" value="1"/>
</dbReference>
<dbReference type="CDD" id="cd04301">
    <property type="entry name" value="NAT_SF"/>
    <property type="match status" value="1"/>
</dbReference>
<dbReference type="EMBL" id="RAPF01000001">
    <property type="protein sequence ID" value="RKF23608.1"/>
    <property type="molecule type" value="Genomic_DNA"/>
</dbReference>
<dbReference type="GO" id="GO:0016747">
    <property type="term" value="F:acyltransferase activity, transferring groups other than amino-acyl groups"/>
    <property type="evidence" value="ECO:0007669"/>
    <property type="project" value="InterPro"/>
</dbReference>
<gene>
    <name evidence="4" type="ORF">D6851_02980</name>
</gene>
<dbReference type="Proteomes" id="UP000284395">
    <property type="component" value="Unassembled WGS sequence"/>
</dbReference>
<accession>A0A420ESE6</accession>
<dbReference type="PROSITE" id="PS51186">
    <property type="entry name" value="GNAT"/>
    <property type="match status" value="1"/>
</dbReference>
<evidence type="ECO:0000313" key="4">
    <source>
        <dbReference type="EMBL" id="RKF23608.1"/>
    </source>
</evidence>
<name>A0A420ESE6_9SPHN</name>
<protein>
    <submittedName>
        <fullName evidence="4">N-acetyltransferase</fullName>
    </submittedName>
</protein>
<sequence length="150" mass="17127">MALEIRQATSDQIDDIRDLTLRAYAKWVGVTPRKPRPMTADYQAAFSEHRFDCLSCDGVLIGLLETVAQDDELMVVNVAVHPAYQGRGHGVRLMRHAERLAHEADLKGTRLYTNKLMCENIALYERLGYRFEKETFHDQGTVAVHMVRPL</sequence>
<evidence type="ECO:0000256" key="1">
    <source>
        <dbReference type="ARBA" id="ARBA00022679"/>
    </source>
</evidence>
<proteinExistence type="predicted"/>
<dbReference type="OrthoDB" id="572496at2"/>
<keyword evidence="5" id="KW-1185">Reference proteome</keyword>
<keyword evidence="1 4" id="KW-0808">Transferase</keyword>
<comment type="caution">
    <text evidence="4">The sequence shown here is derived from an EMBL/GenBank/DDBJ whole genome shotgun (WGS) entry which is preliminary data.</text>
</comment>
<dbReference type="Gene3D" id="3.40.630.30">
    <property type="match status" value="1"/>
</dbReference>
<organism evidence="4 5">
    <name type="scientific">Altericroceibacterium spongiae</name>
    <dbReference type="NCBI Taxonomy" id="2320269"/>
    <lineage>
        <taxon>Bacteria</taxon>
        <taxon>Pseudomonadati</taxon>
        <taxon>Pseudomonadota</taxon>
        <taxon>Alphaproteobacteria</taxon>
        <taxon>Sphingomonadales</taxon>
        <taxon>Erythrobacteraceae</taxon>
        <taxon>Altericroceibacterium</taxon>
    </lineage>
</organism>
<feature type="domain" description="N-acetyltransferase" evidence="3">
    <location>
        <begin position="3"/>
        <end position="150"/>
    </location>
</feature>
<evidence type="ECO:0000259" key="3">
    <source>
        <dbReference type="PROSITE" id="PS51186"/>
    </source>
</evidence>
<dbReference type="InterPro" id="IPR016181">
    <property type="entry name" value="Acyl_CoA_acyltransferase"/>
</dbReference>